<name>C5KJ61_PERM5</name>
<keyword evidence="2" id="KW-1185">Reference proteome</keyword>
<accession>C5KJ61</accession>
<dbReference type="RefSeq" id="XP_002783686.1">
    <property type="nucleotide sequence ID" value="XM_002783640.1"/>
</dbReference>
<evidence type="ECO:0000313" key="1">
    <source>
        <dbReference type="EMBL" id="EER15482.1"/>
    </source>
</evidence>
<sequence>MTEQLGGRYAASENGKVVCNRSTYGAPLQTVSTPTGVEESWVAAHTQPRRDELTLGTTYPAEGACSDNVASSSATIYSVGAF</sequence>
<dbReference type="EMBL" id="GG673567">
    <property type="protein sequence ID" value="EER15482.1"/>
    <property type="molecule type" value="Genomic_DNA"/>
</dbReference>
<gene>
    <name evidence="1" type="ORF">Pmar_PMAR008684</name>
</gene>
<dbReference type="Proteomes" id="UP000007800">
    <property type="component" value="Unassembled WGS sequence"/>
</dbReference>
<organism evidence="2">
    <name type="scientific">Perkinsus marinus (strain ATCC 50983 / TXsc)</name>
    <dbReference type="NCBI Taxonomy" id="423536"/>
    <lineage>
        <taxon>Eukaryota</taxon>
        <taxon>Sar</taxon>
        <taxon>Alveolata</taxon>
        <taxon>Perkinsozoa</taxon>
        <taxon>Perkinsea</taxon>
        <taxon>Perkinsida</taxon>
        <taxon>Perkinsidae</taxon>
        <taxon>Perkinsus</taxon>
    </lineage>
</organism>
<dbReference type="InParanoid" id="C5KJ61"/>
<reference evidence="1 2" key="1">
    <citation type="submission" date="2008-07" db="EMBL/GenBank/DDBJ databases">
        <authorList>
            <person name="El-Sayed N."/>
            <person name="Caler E."/>
            <person name="Inman J."/>
            <person name="Amedeo P."/>
            <person name="Hass B."/>
            <person name="Wortman J."/>
        </authorList>
    </citation>
    <scope>NUCLEOTIDE SEQUENCE [LARGE SCALE GENOMIC DNA]</scope>
    <source>
        <strain evidence="2">ATCC 50983 / TXsc</strain>
    </source>
</reference>
<proteinExistence type="predicted"/>
<dbReference type="AlphaFoldDB" id="C5KJ61"/>
<protein>
    <submittedName>
        <fullName evidence="1">Uncharacterized protein</fullName>
    </submittedName>
</protein>
<evidence type="ECO:0000313" key="2">
    <source>
        <dbReference type="Proteomes" id="UP000007800"/>
    </source>
</evidence>
<dbReference type="GeneID" id="9046246"/>